<dbReference type="RefSeq" id="WP_394832141.1">
    <property type="nucleotide sequence ID" value="NZ_CP089929.1"/>
</dbReference>
<dbReference type="EMBL" id="CP089983">
    <property type="protein sequence ID" value="WXB02512.1"/>
    <property type="molecule type" value="Genomic_DNA"/>
</dbReference>
<evidence type="ECO:0000313" key="1">
    <source>
        <dbReference type="EMBL" id="WXB02512.1"/>
    </source>
</evidence>
<organism evidence="1 2">
    <name type="scientific">Pendulispora rubella</name>
    <dbReference type="NCBI Taxonomy" id="2741070"/>
    <lineage>
        <taxon>Bacteria</taxon>
        <taxon>Pseudomonadati</taxon>
        <taxon>Myxococcota</taxon>
        <taxon>Myxococcia</taxon>
        <taxon>Myxococcales</taxon>
        <taxon>Sorangiineae</taxon>
        <taxon>Pendulisporaceae</taxon>
        <taxon>Pendulispora</taxon>
    </lineage>
</organism>
<reference evidence="1" key="1">
    <citation type="submission" date="2021-12" db="EMBL/GenBank/DDBJ databases">
        <title>Discovery of the Pendulisporaceae a myxobacterial family with distinct sporulation behavior and unique specialized metabolism.</title>
        <authorList>
            <person name="Garcia R."/>
            <person name="Popoff A."/>
            <person name="Bader C.D."/>
            <person name="Loehr J."/>
            <person name="Walesch S."/>
            <person name="Walt C."/>
            <person name="Boldt J."/>
            <person name="Bunk B."/>
            <person name="Haeckl F.J.F.P.J."/>
            <person name="Gunesch A.P."/>
            <person name="Birkelbach J."/>
            <person name="Nuebel U."/>
            <person name="Pietschmann T."/>
            <person name="Bach T."/>
            <person name="Mueller R."/>
        </authorList>
    </citation>
    <scope>NUCLEOTIDE SEQUENCE</scope>
    <source>
        <strain evidence="1">MSr11367</strain>
    </source>
</reference>
<accession>A0ABZ2KV10</accession>
<gene>
    <name evidence="1" type="ORF">LVJ94_37050</name>
</gene>
<sequence>MAQLDQQIADSITRLEEGASMALGASEDMVEAPLLRDLRLRAQKLKKAFGRPQCLGFFGPSQAGKSFLVGALLSHELGHLRVVSGERELDFLREINPAKGVESTGVVTRFSTLPGRPLTRGDFECQVLPLDVLLESLATGFLVECTAPPVDAERVARCLRDARVQAGPPAPALYATAWESVWHNLQKKYHDRHPYLNELRRQMQSLDAGWARTITTAPGWILVYSLLVGGPGYARTLEQLLRVLVQGLEVLGHASHVEVGLDHVRATQGATSIIDAGCLNSLGTAREPVRAFVPELGREVAIEPGILSAVIAELRLVLRPDARAAGGLLDGTDLLDFPGGRALKGINGFGPAELNVGRLEHAIEVYKRGKLTFLFEQYALDREITALVLCSPGPTKPEAVQLQSQVENWLRIRQSGAPLSPNEIKSPSLFVALTKFDMSLGALRSDNAKDRWESRVQEACVDFWAKSQSSWVYQWGKEAFSNMFWIRNPYADQMRTLGPGDADYETVKRGYFESRAVARHMADAEAKWAAVEGEENGLPKSGVSLLASRLRSKMAERVKDKELQDEAESIRAELVGLLRSMTPSKDETEQRERLAASAQALVTAVKHEMIRRSSGRAFGDFVRLVLASEEDIEDEVKTILAQVAPMSIKASDKVKKVLAHVLRWWANAAMTRVRESDVGVPAALADRYVREVCTSKKILPLLGTAVYPYFVRTTVDVGLVARILAVKIADSMVDLFAPRPRHTPALPVRLSWSEAVGDVESPAQIDWGSVDLDAEGEGGPGGDAEVVFAGSGHFAHWSGQLEGFYLGNAGGRTELAGDEPRVKLLSSVLATLINHDGNPSR</sequence>
<evidence type="ECO:0000313" key="2">
    <source>
        <dbReference type="Proteomes" id="UP001374803"/>
    </source>
</evidence>
<protein>
    <submittedName>
        <fullName evidence="1">Virulence factor</fullName>
    </submittedName>
</protein>
<dbReference type="Proteomes" id="UP001374803">
    <property type="component" value="Chromosome"/>
</dbReference>
<dbReference type="InterPro" id="IPR017030">
    <property type="entry name" value="Vir_effector_SfrC"/>
</dbReference>
<dbReference type="Pfam" id="PF10139">
    <property type="entry name" value="Virul_Fac"/>
    <property type="match status" value="1"/>
</dbReference>
<proteinExistence type="predicted"/>
<keyword evidence="2" id="KW-1185">Reference proteome</keyword>
<name>A0ABZ2KV10_9BACT</name>